<gene>
    <name evidence="1" type="ORF">CGI_10007649</name>
</gene>
<evidence type="ECO:0000313" key="1">
    <source>
        <dbReference type="EMBL" id="EKC36672.1"/>
    </source>
</evidence>
<dbReference type="HOGENOM" id="CLU_1462704_0_0_1"/>
<name>K1QIR9_MAGGI</name>
<dbReference type="InParanoid" id="K1QIR9"/>
<reference evidence="1" key="1">
    <citation type="journal article" date="2012" name="Nature">
        <title>The oyster genome reveals stress adaptation and complexity of shell formation.</title>
        <authorList>
            <person name="Zhang G."/>
            <person name="Fang X."/>
            <person name="Guo X."/>
            <person name="Li L."/>
            <person name="Luo R."/>
            <person name="Xu F."/>
            <person name="Yang P."/>
            <person name="Zhang L."/>
            <person name="Wang X."/>
            <person name="Qi H."/>
            <person name="Xiong Z."/>
            <person name="Que H."/>
            <person name="Xie Y."/>
            <person name="Holland P.W."/>
            <person name="Paps J."/>
            <person name="Zhu Y."/>
            <person name="Wu F."/>
            <person name="Chen Y."/>
            <person name="Wang J."/>
            <person name="Peng C."/>
            <person name="Meng J."/>
            <person name="Yang L."/>
            <person name="Liu J."/>
            <person name="Wen B."/>
            <person name="Zhang N."/>
            <person name="Huang Z."/>
            <person name="Zhu Q."/>
            <person name="Feng Y."/>
            <person name="Mount A."/>
            <person name="Hedgecock D."/>
            <person name="Xu Z."/>
            <person name="Liu Y."/>
            <person name="Domazet-Loso T."/>
            <person name="Du Y."/>
            <person name="Sun X."/>
            <person name="Zhang S."/>
            <person name="Liu B."/>
            <person name="Cheng P."/>
            <person name="Jiang X."/>
            <person name="Li J."/>
            <person name="Fan D."/>
            <person name="Wang W."/>
            <person name="Fu W."/>
            <person name="Wang T."/>
            <person name="Wang B."/>
            <person name="Zhang J."/>
            <person name="Peng Z."/>
            <person name="Li Y."/>
            <person name="Li N."/>
            <person name="Wang J."/>
            <person name="Chen M."/>
            <person name="He Y."/>
            <person name="Tan F."/>
            <person name="Song X."/>
            <person name="Zheng Q."/>
            <person name="Huang R."/>
            <person name="Yang H."/>
            <person name="Du X."/>
            <person name="Chen L."/>
            <person name="Yang M."/>
            <person name="Gaffney P.M."/>
            <person name="Wang S."/>
            <person name="Luo L."/>
            <person name="She Z."/>
            <person name="Ming Y."/>
            <person name="Huang W."/>
            <person name="Zhang S."/>
            <person name="Huang B."/>
            <person name="Zhang Y."/>
            <person name="Qu T."/>
            <person name="Ni P."/>
            <person name="Miao G."/>
            <person name="Wang J."/>
            <person name="Wang Q."/>
            <person name="Steinberg C.E."/>
            <person name="Wang H."/>
            <person name="Li N."/>
            <person name="Qian L."/>
            <person name="Zhang G."/>
            <person name="Li Y."/>
            <person name="Yang H."/>
            <person name="Liu X."/>
            <person name="Wang J."/>
            <person name="Yin Y."/>
            <person name="Wang J."/>
        </authorList>
    </citation>
    <scope>NUCLEOTIDE SEQUENCE [LARGE SCALE GENOMIC DNA]</scope>
    <source>
        <strain evidence="1">05x7-T-G4-1.051#20</strain>
    </source>
</reference>
<dbReference type="EMBL" id="JH816374">
    <property type="protein sequence ID" value="EKC36672.1"/>
    <property type="molecule type" value="Genomic_DNA"/>
</dbReference>
<protein>
    <submittedName>
        <fullName evidence="1">Uncharacterized protein</fullName>
    </submittedName>
</protein>
<sequence length="185" mass="20772">MPVGGYKYPTTLRMKIAESSVVGDDRNMLQPELRLLEILTSVVAWPSINNTLTLKCNQGNVILQQSEDQCDFKPKCVLRYTNKSALFFCSRCKCSCKKLASQNFIKDPVVLQQRIEETKKILEVKRSELSAYKRKKISSHDGRASSTGIGMTLGVGVITFVIGAIVCSDLLTCRARRRRRAPRKA</sequence>
<accession>K1QIR9</accession>
<dbReference type="AlphaFoldDB" id="K1QIR9"/>
<proteinExistence type="predicted"/>
<organism evidence="1">
    <name type="scientific">Magallana gigas</name>
    <name type="common">Pacific oyster</name>
    <name type="synonym">Crassostrea gigas</name>
    <dbReference type="NCBI Taxonomy" id="29159"/>
    <lineage>
        <taxon>Eukaryota</taxon>
        <taxon>Metazoa</taxon>
        <taxon>Spiralia</taxon>
        <taxon>Lophotrochozoa</taxon>
        <taxon>Mollusca</taxon>
        <taxon>Bivalvia</taxon>
        <taxon>Autobranchia</taxon>
        <taxon>Pteriomorphia</taxon>
        <taxon>Ostreida</taxon>
        <taxon>Ostreoidea</taxon>
        <taxon>Ostreidae</taxon>
        <taxon>Magallana</taxon>
    </lineage>
</organism>